<organism evidence="1 2">
    <name type="scientific">Klebsormidium nitens</name>
    <name type="common">Green alga</name>
    <name type="synonym">Ulothrix nitens</name>
    <dbReference type="NCBI Taxonomy" id="105231"/>
    <lineage>
        <taxon>Eukaryota</taxon>
        <taxon>Viridiplantae</taxon>
        <taxon>Streptophyta</taxon>
        <taxon>Klebsormidiophyceae</taxon>
        <taxon>Klebsormidiales</taxon>
        <taxon>Klebsormidiaceae</taxon>
        <taxon>Klebsormidium</taxon>
    </lineage>
</organism>
<name>A0A1Y1IEX4_KLENI</name>
<dbReference type="EMBL" id="DF237441">
    <property type="protein sequence ID" value="GAQ89153.1"/>
    <property type="molecule type" value="Genomic_DNA"/>
</dbReference>
<evidence type="ECO:0000313" key="2">
    <source>
        <dbReference type="Proteomes" id="UP000054558"/>
    </source>
</evidence>
<keyword evidence="2" id="KW-1185">Reference proteome</keyword>
<accession>A0A1Y1IEX4</accession>
<gene>
    <name evidence="1" type="ORF">KFL_004920030</name>
</gene>
<sequence length="88" mass="9352">MGGGDGQGRALPVTPRLPTSCQAFSLVEVEQAEHLAAVEPQPMARKSSCRSLVLALLVSYLLITGWNELGITAQPVIMDGEHSLQPVL</sequence>
<evidence type="ECO:0000313" key="1">
    <source>
        <dbReference type="EMBL" id="GAQ89153.1"/>
    </source>
</evidence>
<protein>
    <submittedName>
        <fullName evidence="1">Uncharacterized protein</fullName>
    </submittedName>
</protein>
<dbReference type="AlphaFoldDB" id="A0A1Y1IEX4"/>
<dbReference type="Proteomes" id="UP000054558">
    <property type="component" value="Unassembled WGS sequence"/>
</dbReference>
<proteinExistence type="predicted"/>
<reference evidence="1 2" key="1">
    <citation type="journal article" date="2014" name="Nat. Commun.">
        <title>Klebsormidium flaccidum genome reveals primary factors for plant terrestrial adaptation.</title>
        <authorList>
            <person name="Hori K."/>
            <person name="Maruyama F."/>
            <person name="Fujisawa T."/>
            <person name="Togashi T."/>
            <person name="Yamamoto N."/>
            <person name="Seo M."/>
            <person name="Sato S."/>
            <person name="Yamada T."/>
            <person name="Mori H."/>
            <person name="Tajima N."/>
            <person name="Moriyama T."/>
            <person name="Ikeuchi M."/>
            <person name="Watanabe M."/>
            <person name="Wada H."/>
            <person name="Kobayashi K."/>
            <person name="Saito M."/>
            <person name="Masuda T."/>
            <person name="Sasaki-Sekimoto Y."/>
            <person name="Mashiguchi K."/>
            <person name="Awai K."/>
            <person name="Shimojima M."/>
            <person name="Masuda S."/>
            <person name="Iwai M."/>
            <person name="Nobusawa T."/>
            <person name="Narise T."/>
            <person name="Kondo S."/>
            <person name="Saito H."/>
            <person name="Sato R."/>
            <person name="Murakawa M."/>
            <person name="Ihara Y."/>
            <person name="Oshima-Yamada Y."/>
            <person name="Ohtaka K."/>
            <person name="Satoh M."/>
            <person name="Sonobe K."/>
            <person name="Ishii M."/>
            <person name="Ohtani R."/>
            <person name="Kanamori-Sato M."/>
            <person name="Honoki R."/>
            <person name="Miyazaki D."/>
            <person name="Mochizuki H."/>
            <person name="Umetsu J."/>
            <person name="Higashi K."/>
            <person name="Shibata D."/>
            <person name="Kamiya Y."/>
            <person name="Sato N."/>
            <person name="Nakamura Y."/>
            <person name="Tabata S."/>
            <person name="Ida S."/>
            <person name="Kurokawa K."/>
            <person name="Ohta H."/>
        </authorList>
    </citation>
    <scope>NUCLEOTIDE SEQUENCE [LARGE SCALE GENOMIC DNA]</scope>
    <source>
        <strain evidence="1 2">NIES-2285</strain>
    </source>
</reference>